<proteinExistence type="inferred from homology"/>
<keyword evidence="6" id="KW-0238">DNA-binding</keyword>
<organism evidence="8">
    <name type="scientific">Salmonella newport</name>
    <dbReference type="NCBI Taxonomy" id="108619"/>
    <lineage>
        <taxon>Bacteria</taxon>
        <taxon>Pseudomonadati</taxon>
        <taxon>Pseudomonadota</taxon>
        <taxon>Gammaproteobacteria</taxon>
        <taxon>Enterobacterales</taxon>
        <taxon>Enterobacteriaceae</taxon>
        <taxon>Salmonella</taxon>
    </lineage>
</organism>
<evidence type="ECO:0000256" key="2">
    <source>
        <dbReference type="ARBA" id="ARBA00007183"/>
    </source>
</evidence>
<evidence type="ECO:0000256" key="1">
    <source>
        <dbReference type="ARBA" id="ARBA00004496"/>
    </source>
</evidence>
<evidence type="ECO:0000256" key="4">
    <source>
        <dbReference type="ARBA" id="ARBA00022490"/>
    </source>
</evidence>
<name>A0A5Y0RYS1_SALNE</name>
<comment type="subcellular location">
    <subcellularLocation>
        <location evidence="1">Cytoplasm</location>
    </subcellularLocation>
</comment>
<keyword evidence="4" id="KW-0963">Cytoplasm</keyword>
<dbReference type="EMBL" id="AAHYLK010000044">
    <property type="protein sequence ID" value="ECB7109346.1"/>
    <property type="molecule type" value="Genomic_DNA"/>
</dbReference>
<protein>
    <recommendedName>
        <fullName evidence="3">Relaxosome protein TraY</fullName>
    </recommendedName>
</protein>
<keyword evidence="5" id="KW-0184">Conjugation</keyword>
<evidence type="ECO:0000256" key="3">
    <source>
        <dbReference type="ARBA" id="ARBA00020541"/>
    </source>
</evidence>
<accession>A0A5Y0RYS1</accession>
<comment type="similarity">
    <text evidence="2">Belongs to the TraY family.</text>
</comment>
<dbReference type="GO" id="GO:0005737">
    <property type="term" value="C:cytoplasm"/>
    <property type="evidence" value="ECO:0007669"/>
    <property type="project" value="UniProtKB-SubCell"/>
</dbReference>
<evidence type="ECO:0000256" key="6">
    <source>
        <dbReference type="ARBA" id="ARBA00023125"/>
    </source>
</evidence>
<evidence type="ECO:0000313" key="7">
    <source>
        <dbReference type="EMBL" id="ECB1914954.1"/>
    </source>
</evidence>
<evidence type="ECO:0000256" key="5">
    <source>
        <dbReference type="ARBA" id="ARBA00022971"/>
    </source>
</evidence>
<dbReference type="GO" id="GO:0003677">
    <property type="term" value="F:DNA binding"/>
    <property type="evidence" value="ECO:0007669"/>
    <property type="project" value="UniProtKB-KW"/>
</dbReference>
<dbReference type="EMBL" id="AAHWTY010000082">
    <property type="protein sequence ID" value="ECB1914954.1"/>
    <property type="molecule type" value="Genomic_DNA"/>
</dbReference>
<dbReference type="InterPro" id="IPR008876">
    <property type="entry name" value="TraY"/>
</dbReference>
<dbReference type="AlphaFoldDB" id="A0A5Y0RYS1"/>
<sequence length="72" mass="8369">MRQKNSRSAAGNVVYARLDDETNRLLINAKNRSGRSKTIEMVMRLRDHLLRYPDFYNSEYCKGVTDKDNSSV</sequence>
<evidence type="ECO:0000313" key="8">
    <source>
        <dbReference type="EMBL" id="ECB7109346.1"/>
    </source>
</evidence>
<dbReference type="Proteomes" id="UP000839827">
    <property type="component" value="Unassembled WGS sequence"/>
</dbReference>
<reference evidence="8" key="1">
    <citation type="submission" date="2019-03" db="EMBL/GenBank/DDBJ databases">
        <authorList>
            <person name="Ashton P.M."/>
            <person name="Dallman T."/>
            <person name="Nair S."/>
            <person name="De Pinna E."/>
            <person name="Peters T."/>
            <person name="Grant K."/>
        </authorList>
    </citation>
    <scope>NUCLEOTIDE SEQUENCE [LARGE SCALE GENOMIC DNA]</scope>
    <source>
        <strain evidence="8">271153</strain>
        <strain evidence="7">500372</strain>
    </source>
</reference>
<comment type="caution">
    <text evidence="8">The sequence shown here is derived from an EMBL/GenBank/DDBJ whole genome shotgun (WGS) entry which is preliminary data.</text>
</comment>
<gene>
    <name evidence="8" type="ORF">E1A34_25470</name>
    <name evidence="7" type="ORF">EVG73_21600</name>
</gene>
<dbReference type="Pfam" id="PF05509">
    <property type="entry name" value="TraY"/>
    <property type="match status" value="1"/>
</dbReference>